<evidence type="ECO:0000259" key="1">
    <source>
        <dbReference type="Pfam" id="PF23296"/>
    </source>
</evidence>
<dbReference type="VEuPathDB" id="FungiDB:BD410DRAFT_801628"/>
<accession>A0A4Y7QBB5</accession>
<keyword evidence="3" id="KW-1185">Reference proteome</keyword>
<dbReference type="OrthoDB" id="5419571at2759"/>
<feature type="domain" description="DUF7079" evidence="1">
    <location>
        <begin position="6"/>
        <end position="116"/>
    </location>
</feature>
<evidence type="ECO:0000313" key="3">
    <source>
        <dbReference type="Proteomes" id="UP000294933"/>
    </source>
</evidence>
<gene>
    <name evidence="2" type="ORF">BD410DRAFT_801628</name>
</gene>
<protein>
    <recommendedName>
        <fullName evidence="1">DUF7079 domain-containing protein</fullName>
    </recommendedName>
</protein>
<sequence>MPFTPEERTAYLKLSCLFLDNEMDDIDFKAIVYRLSGVNIPIARMDDMLRYDVFPLLFINFLVTVGMDAFHEEWLIEKIEARVSSPPWFLRRVLEALVWWYFADLVRPEWEEVKRRLALRHLQVTGSDIISLWLLTFVRNYSKRWNAGTGSSSSEHKSCFVFSFDSSQVIREAATHSRTLTVLVEKSQYPPLRRIFCDWSLERLS</sequence>
<dbReference type="AlphaFoldDB" id="A0A4Y7QBB5"/>
<dbReference type="InterPro" id="IPR055507">
    <property type="entry name" value="DUF7079"/>
</dbReference>
<reference evidence="2 3" key="1">
    <citation type="submission" date="2018-06" db="EMBL/GenBank/DDBJ databases">
        <title>A transcriptomic atlas of mushroom development highlights an independent origin of complex multicellularity.</title>
        <authorList>
            <consortium name="DOE Joint Genome Institute"/>
            <person name="Krizsan K."/>
            <person name="Almasi E."/>
            <person name="Merenyi Z."/>
            <person name="Sahu N."/>
            <person name="Viragh M."/>
            <person name="Koszo T."/>
            <person name="Mondo S."/>
            <person name="Kiss B."/>
            <person name="Balint B."/>
            <person name="Kues U."/>
            <person name="Barry K."/>
            <person name="Hegedus J.C."/>
            <person name="Henrissat B."/>
            <person name="Johnson J."/>
            <person name="Lipzen A."/>
            <person name="Ohm R."/>
            <person name="Nagy I."/>
            <person name="Pangilinan J."/>
            <person name="Yan J."/>
            <person name="Xiong Y."/>
            <person name="Grigoriev I.V."/>
            <person name="Hibbett D.S."/>
            <person name="Nagy L.G."/>
        </authorList>
    </citation>
    <scope>NUCLEOTIDE SEQUENCE [LARGE SCALE GENOMIC DNA]</scope>
    <source>
        <strain evidence="2 3">SZMC22713</strain>
    </source>
</reference>
<name>A0A4Y7QBB5_9AGAM</name>
<organism evidence="2 3">
    <name type="scientific">Rickenella mellea</name>
    <dbReference type="NCBI Taxonomy" id="50990"/>
    <lineage>
        <taxon>Eukaryota</taxon>
        <taxon>Fungi</taxon>
        <taxon>Dikarya</taxon>
        <taxon>Basidiomycota</taxon>
        <taxon>Agaricomycotina</taxon>
        <taxon>Agaricomycetes</taxon>
        <taxon>Hymenochaetales</taxon>
        <taxon>Rickenellaceae</taxon>
        <taxon>Rickenella</taxon>
    </lineage>
</organism>
<evidence type="ECO:0000313" key="2">
    <source>
        <dbReference type="EMBL" id="TDL24884.1"/>
    </source>
</evidence>
<dbReference type="Pfam" id="PF23296">
    <property type="entry name" value="DUF7079"/>
    <property type="match status" value="1"/>
</dbReference>
<dbReference type="EMBL" id="ML170165">
    <property type="protein sequence ID" value="TDL24884.1"/>
    <property type="molecule type" value="Genomic_DNA"/>
</dbReference>
<dbReference type="Proteomes" id="UP000294933">
    <property type="component" value="Unassembled WGS sequence"/>
</dbReference>
<proteinExistence type="predicted"/>